<dbReference type="Gene3D" id="3.40.50.300">
    <property type="entry name" value="P-loop containing nucleotide triphosphate hydrolases"/>
    <property type="match status" value="1"/>
</dbReference>
<dbReference type="CDD" id="cd03230">
    <property type="entry name" value="ABC_DR_subfamily_A"/>
    <property type="match status" value="1"/>
</dbReference>
<accession>A0A0T8ZXH2</accession>
<dbReference type="Pfam" id="PF00005">
    <property type="entry name" value="ABC_tran"/>
    <property type="match status" value="1"/>
</dbReference>
<evidence type="ECO:0000256" key="1">
    <source>
        <dbReference type="ARBA" id="ARBA00005417"/>
    </source>
</evidence>
<dbReference type="Proteomes" id="UP000046095">
    <property type="component" value="Unassembled WGS sequence"/>
</dbReference>
<sequence length="229" mass="26354">MIELKNIKIAYGVDTILENINLRINEGEKIAIIGKNGCGKTSLLNAILKLKSPKVGEIKYSLNDGQFYRNFGVQLQDASFDERLTIRDYCDLMESIYNIKGKADFYLELFELKQLIRKKIANLSGGERQKLNIVFSLFHDPHILIFDEITTGLDSLSRSKIRNYIKKFSEERTLIIVSHYMEEIEKLCDRVVLINNRKIEIDKKISAVIEEYGSVSKMYEVVLGGTFNE</sequence>
<dbReference type="EMBL" id="CRVC01000027">
    <property type="protein sequence ID" value="COR85488.1"/>
    <property type="molecule type" value="Genomic_DNA"/>
</dbReference>
<protein>
    <submittedName>
        <fullName evidence="6">ABC transporter ATP-binding protein</fullName>
    </submittedName>
</protein>
<dbReference type="PANTHER" id="PTHR42711:SF5">
    <property type="entry name" value="ABC TRANSPORTER ATP-BINDING PROTEIN NATA"/>
    <property type="match status" value="1"/>
</dbReference>
<dbReference type="PROSITE" id="PS50893">
    <property type="entry name" value="ABC_TRANSPORTER_2"/>
    <property type="match status" value="1"/>
</dbReference>
<dbReference type="InterPro" id="IPR050763">
    <property type="entry name" value="ABC_transporter_ATP-binding"/>
</dbReference>
<reference evidence="6 8" key="1">
    <citation type="submission" date="2015-03" db="EMBL/GenBank/DDBJ databases">
        <authorList>
            <person name="Murphy D."/>
        </authorList>
    </citation>
    <scope>NUCLEOTIDE SEQUENCE [LARGE SCALE GENOMIC DNA]</scope>
    <source>
        <strain evidence="6 8">SMRU1708</strain>
    </source>
</reference>
<keyword evidence="4 6" id="KW-0067">ATP-binding</keyword>
<reference evidence="7 9" key="2">
    <citation type="submission" date="2019-04" db="EMBL/GenBank/DDBJ databases">
        <authorList>
            <consortium name="Pathogen Informatics"/>
        </authorList>
    </citation>
    <scope>NUCLEOTIDE SEQUENCE [LARGE SCALE GENOMIC DNA]</scope>
    <source>
        <strain evidence="7 9">GPSC232</strain>
    </source>
</reference>
<dbReference type="InterPro" id="IPR003439">
    <property type="entry name" value="ABC_transporter-like_ATP-bd"/>
</dbReference>
<proteinExistence type="inferred from homology"/>
<evidence type="ECO:0000313" key="6">
    <source>
        <dbReference type="EMBL" id="COR85488.1"/>
    </source>
</evidence>
<dbReference type="SMART" id="SM00382">
    <property type="entry name" value="AAA"/>
    <property type="match status" value="1"/>
</dbReference>
<name>A0A0T8ZXH2_STREE</name>
<evidence type="ECO:0000259" key="5">
    <source>
        <dbReference type="PROSITE" id="PS50893"/>
    </source>
</evidence>
<feature type="domain" description="ABC transporter" evidence="5">
    <location>
        <begin position="2"/>
        <end position="221"/>
    </location>
</feature>
<evidence type="ECO:0000313" key="8">
    <source>
        <dbReference type="Proteomes" id="UP000046095"/>
    </source>
</evidence>
<evidence type="ECO:0000256" key="2">
    <source>
        <dbReference type="ARBA" id="ARBA00022448"/>
    </source>
</evidence>
<keyword evidence="3" id="KW-0547">Nucleotide-binding</keyword>
<dbReference type="Proteomes" id="UP000304540">
    <property type="component" value="Unassembled WGS sequence"/>
</dbReference>
<organism evidence="6 8">
    <name type="scientific">Streptococcus pneumoniae</name>
    <dbReference type="NCBI Taxonomy" id="1313"/>
    <lineage>
        <taxon>Bacteria</taxon>
        <taxon>Bacillati</taxon>
        <taxon>Bacillota</taxon>
        <taxon>Bacilli</taxon>
        <taxon>Lactobacillales</taxon>
        <taxon>Streptococcaceae</taxon>
        <taxon>Streptococcus</taxon>
    </lineage>
</organism>
<gene>
    <name evidence="6" type="primary">hlyB_2</name>
    <name evidence="7" type="synonym">hlyB_1</name>
    <name evidence="6" type="ORF">ERS021218_01833</name>
    <name evidence="7" type="ORF">SAMEA3381574_01620</name>
</gene>
<dbReference type="InterPro" id="IPR027417">
    <property type="entry name" value="P-loop_NTPase"/>
</dbReference>
<evidence type="ECO:0000313" key="9">
    <source>
        <dbReference type="Proteomes" id="UP000304540"/>
    </source>
</evidence>
<dbReference type="EMBL" id="CABABW010000016">
    <property type="protein sequence ID" value="VRI37307.1"/>
    <property type="molecule type" value="Genomic_DNA"/>
</dbReference>
<dbReference type="PANTHER" id="PTHR42711">
    <property type="entry name" value="ABC TRANSPORTER ATP-BINDING PROTEIN"/>
    <property type="match status" value="1"/>
</dbReference>
<dbReference type="InterPro" id="IPR003593">
    <property type="entry name" value="AAA+_ATPase"/>
</dbReference>
<dbReference type="PATRIC" id="fig|1313.5272.peg.208"/>
<dbReference type="GO" id="GO:0005524">
    <property type="term" value="F:ATP binding"/>
    <property type="evidence" value="ECO:0007669"/>
    <property type="project" value="UniProtKB-KW"/>
</dbReference>
<evidence type="ECO:0000256" key="4">
    <source>
        <dbReference type="ARBA" id="ARBA00022840"/>
    </source>
</evidence>
<evidence type="ECO:0000256" key="3">
    <source>
        <dbReference type="ARBA" id="ARBA00022741"/>
    </source>
</evidence>
<dbReference type="AlphaFoldDB" id="A0A0T8ZXH2"/>
<evidence type="ECO:0000313" key="7">
    <source>
        <dbReference type="EMBL" id="VRI37307.1"/>
    </source>
</evidence>
<dbReference type="SUPFAM" id="SSF52540">
    <property type="entry name" value="P-loop containing nucleoside triphosphate hydrolases"/>
    <property type="match status" value="1"/>
</dbReference>
<dbReference type="GO" id="GO:0016887">
    <property type="term" value="F:ATP hydrolysis activity"/>
    <property type="evidence" value="ECO:0007669"/>
    <property type="project" value="InterPro"/>
</dbReference>
<comment type="similarity">
    <text evidence="1">Belongs to the ABC transporter superfamily.</text>
</comment>
<keyword evidence="2" id="KW-0813">Transport</keyword>